<dbReference type="InterPro" id="IPR027417">
    <property type="entry name" value="P-loop_NTPase"/>
</dbReference>
<dbReference type="Gene3D" id="3.40.50.300">
    <property type="entry name" value="P-loop containing nucleotide triphosphate hydrolases"/>
    <property type="match status" value="1"/>
</dbReference>
<reference evidence="1" key="1">
    <citation type="submission" date="2018-06" db="EMBL/GenBank/DDBJ databases">
        <authorList>
            <person name="Zhirakovskaya E."/>
        </authorList>
    </citation>
    <scope>NUCLEOTIDE SEQUENCE</scope>
</reference>
<sequence>MSSTARGAYGFQIVGDSVDSALYNPVPQDRPTIRIIRRDLTREHYEVVNEDGLIEIPLIGGGAAIMERDTGVGILEVPNDLTADELAHPYLAPIASVFADWLDHTVLHAGIVHIAGKAWGVVGAREAGKSTLMAGLAIKGLPIGADDLMVIDDAAVFSGPRTLDLRPGAAEYLKEGRGLGVVGMRERWRLDLPDAEPSLPLGGFIFPSWGDTISVTECPLTDRLDTFVNGRSVQVDPMDPHEAMRLARYPAYNFVRPQDWDLFDEGTDALVEMIEAAAT</sequence>
<organism evidence="1">
    <name type="scientific">hydrothermal vent metagenome</name>
    <dbReference type="NCBI Taxonomy" id="652676"/>
    <lineage>
        <taxon>unclassified sequences</taxon>
        <taxon>metagenomes</taxon>
        <taxon>ecological metagenomes</taxon>
    </lineage>
</organism>
<proteinExistence type="predicted"/>
<name>A0A3B0SK48_9ZZZZ</name>
<evidence type="ECO:0008006" key="2">
    <source>
        <dbReference type="Google" id="ProtNLM"/>
    </source>
</evidence>
<dbReference type="EMBL" id="UOEK01000203">
    <property type="protein sequence ID" value="VAW01129.1"/>
    <property type="molecule type" value="Genomic_DNA"/>
</dbReference>
<dbReference type="SUPFAM" id="SSF53795">
    <property type="entry name" value="PEP carboxykinase-like"/>
    <property type="match status" value="1"/>
</dbReference>
<protein>
    <recommendedName>
        <fullName evidence="2">HPr kinase/phosphorylase C-terminal domain-containing protein</fullName>
    </recommendedName>
</protein>
<dbReference type="AlphaFoldDB" id="A0A3B0SK48"/>
<accession>A0A3B0SK48</accession>
<gene>
    <name evidence="1" type="ORF">MNBD_ACTINO02-972</name>
</gene>
<evidence type="ECO:0000313" key="1">
    <source>
        <dbReference type="EMBL" id="VAW01129.1"/>
    </source>
</evidence>